<dbReference type="Gene3D" id="3.40.50.150">
    <property type="entry name" value="Vaccinia Virus protein VP39"/>
    <property type="match status" value="1"/>
</dbReference>
<dbReference type="EnsemblMetazoa" id="XM_031931911">
    <property type="protein sequence ID" value="XP_031787771"/>
    <property type="gene ID" value="LOC100123048"/>
</dbReference>
<dbReference type="SUPFAM" id="SSF53335">
    <property type="entry name" value="S-adenosyl-L-methionine-dependent methyltransferases"/>
    <property type="match status" value="1"/>
</dbReference>
<dbReference type="InParanoid" id="A0A7M7QJG0"/>
<evidence type="ECO:0000256" key="4">
    <source>
        <dbReference type="ARBA" id="ARBA00041867"/>
    </source>
</evidence>
<evidence type="ECO:0000256" key="1">
    <source>
        <dbReference type="ARBA" id="ARBA00022603"/>
    </source>
</evidence>
<accession>A0A7M7QJG0</accession>
<dbReference type="GO" id="GO:0032259">
    <property type="term" value="P:methylation"/>
    <property type="evidence" value="ECO:0007669"/>
    <property type="project" value="UniProtKB-KW"/>
</dbReference>
<proteinExistence type="inferred from homology"/>
<organism evidence="6 7">
    <name type="scientific">Nasonia vitripennis</name>
    <name type="common">Parasitic wasp</name>
    <dbReference type="NCBI Taxonomy" id="7425"/>
    <lineage>
        <taxon>Eukaryota</taxon>
        <taxon>Metazoa</taxon>
        <taxon>Ecdysozoa</taxon>
        <taxon>Arthropoda</taxon>
        <taxon>Hexapoda</taxon>
        <taxon>Insecta</taxon>
        <taxon>Pterygota</taxon>
        <taxon>Neoptera</taxon>
        <taxon>Endopterygota</taxon>
        <taxon>Hymenoptera</taxon>
        <taxon>Apocrita</taxon>
        <taxon>Proctotrupomorpha</taxon>
        <taxon>Chalcidoidea</taxon>
        <taxon>Pteromalidae</taxon>
        <taxon>Pteromalinae</taxon>
        <taxon>Nasonia</taxon>
    </lineage>
</organism>
<dbReference type="AlphaFoldDB" id="A0A7M7QJG0"/>
<dbReference type="GO" id="GO:0016279">
    <property type="term" value="F:protein-lysine N-methyltransferase activity"/>
    <property type="evidence" value="ECO:0007669"/>
    <property type="project" value="TreeGrafter"/>
</dbReference>
<dbReference type="KEGG" id="nvi:100123048"/>
<keyword evidence="7" id="KW-1185">Reference proteome</keyword>
<evidence type="ECO:0000256" key="3">
    <source>
        <dbReference type="ARBA" id="ARBA00037932"/>
    </source>
</evidence>
<dbReference type="Proteomes" id="UP000002358">
    <property type="component" value="Chromosome 5"/>
</dbReference>
<evidence type="ECO:0000256" key="5">
    <source>
        <dbReference type="ARBA" id="ARBA00042266"/>
    </source>
</evidence>
<dbReference type="Pfam" id="PF06325">
    <property type="entry name" value="PrmA"/>
    <property type="match status" value="1"/>
</dbReference>
<dbReference type="OMA" id="RQENYGL"/>
<keyword evidence="1" id="KW-0489">Methyltransferase</keyword>
<dbReference type="PANTHER" id="PTHR43648">
    <property type="entry name" value="ELECTRON TRANSFER FLAVOPROTEIN BETA SUBUNIT LYSINE METHYLTRANSFERASE"/>
    <property type="match status" value="1"/>
</dbReference>
<evidence type="ECO:0000256" key="2">
    <source>
        <dbReference type="ARBA" id="ARBA00022679"/>
    </source>
</evidence>
<evidence type="ECO:0000313" key="7">
    <source>
        <dbReference type="Proteomes" id="UP000002358"/>
    </source>
</evidence>
<gene>
    <name evidence="6" type="primary">100123048</name>
</gene>
<evidence type="ECO:0000313" key="6">
    <source>
        <dbReference type="EnsemblMetazoa" id="XP_031787771"/>
    </source>
</evidence>
<keyword evidence="2" id="KW-0808">Transferase</keyword>
<dbReference type="InterPro" id="IPR029063">
    <property type="entry name" value="SAM-dependent_MTases_sf"/>
</dbReference>
<reference evidence="6" key="1">
    <citation type="submission" date="2021-01" db="UniProtKB">
        <authorList>
            <consortium name="EnsemblMetazoa"/>
        </authorList>
    </citation>
    <scope>IDENTIFICATION</scope>
</reference>
<comment type="similarity">
    <text evidence="3">Belongs to the methyltransferase superfamily. ETFBKMT family.</text>
</comment>
<dbReference type="GO" id="GO:0005759">
    <property type="term" value="C:mitochondrial matrix"/>
    <property type="evidence" value="ECO:0007669"/>
    <property type="project" value="TreeGrafter"/>
</dbReference>
<name>A0A7M7QJG0_NASVI</name>
<protein>
    <recommendedName>
        <fullName evidence="5">ETFB lysine methyltransferase</fullName>
    </recommendedName>
    <alternativeName>
        <fullName evidence="4">Protein N-lysine methyltransferase METTL20</fullName>
    </alternativeName>
</protein>
<dbReference type="PANTHER" id="PTHR43648:SF1">
    <property type="entry name" value="ELECTRON TRANSFER FLAVOPROTEIN BETA SUBUNIT LYSINE METHYLTRANSFERASE"/>
    <property type="match status" value="1"/>
</dbReference>
<dbReference type="InterPro" id="IPR050078">
    <property type="entry name" value="Ribosomal_L11_MeTrfase_PrmA"/>
</dbReference>
<dbReference type="OrthoDB" id="194386at2759"/>
<sequence length="243" mass="27052">MLRLGRWLFCRTSRRSSCNSIEEAIERHTRISREHLTPEIGLHLLTPDCPLYTVPLEDSEPVKYFEEPFWSIYWPGGQAVARYILDEGKSFLGGGSRLLDIGAGCGAAAIAARMIGAGDVLANDIDEVACVAARMNGRLNDLEIRTSSQNLLLQPRTSPGEFDVVVIGDLLYDEALASNLEAWLDGSLEPGTKILLGDPGRHGLGPSLRKRLRHLRTYPLPDNVRRENHGYAEAAVWQFMQRQ</sequence>
<dbReference type="EnsemblMetazoa" id="XM_001606603">
    <property type="protein sequence ID" value="XP_001606653"/>
    <property type="gene ID" value="LOC100123048"/>
</dbReference>